<evidence type="ECO:0000256" key="1">
    <source>
        <dbReference type="SAM" id="MobiDB-lite"/>
    </source>
</evidence>
<reference evidence="3" key="1">
    <citation type="submission" date="2021-01" db="EMBL/GenBank/DDBJ databases">
        <authorList>
            <person name="Corre E."/>
            <person name="Pelletier E."/>
            <person name="Niang G."/>
            <person name="Scheremetjew M."/>
            <person name="Finn R."/>
            <person name="Kale V."/>
            <person name="Holt S."/>
            <person name="Cochrane G."/>
            <person name="Meng A."/>
            <person name="Brown T."/>
            <person name="Cohen L."/>
        </authorList>
    </citation>
    <scope>NUCLEOTIDE SEQUENCE</scope>
    <source>
        <strain evidence="3">CCMP127</strain>
    </source>
</reference>
<feature type="compositionally biased region" description="Basic and acidic residues" evidence="1">
    <location>
        <begin position="53"/>
        <end position="66"/>
    </location>
</feature>
<dbReference type="CDD" id="cd00201">
    <property type="entry name" value="WW"/>
    <property type="match status" value="1"/>
</dbReference>
<accession>A0A7S3P2I7</accession>
<dbReference type="PROSITE" id="PS01159">
    <property type="entry name" value="WW_DOMAIN_1"/>
    <property type="match status" value="1"/>
</dbReference>
<evidence type="ECO:0000313" key="3">
    <source>
        <dbReference type="EMBL" id="CAE0401940.1"/>
    </source>
</evidence>
<dbReference type="InterPro" id="IPR001202">
    <property type="entry name" value="WW_dom"/>
</dbReference>
<dbReference type="AlphaFoldDB" id="A0A7S3P2I7"/>
<dbReference type="InterPro" id="IPR036020">
    <property type="entry name" value="WW_dom_sf"/>
</dbReference>
<feature type="domain" description="WW" evidence="2">
    <location>
        <begin position="92"/>
        <end position="126"/>
    </location>
</feature>
<gene>
    <name evidence="3" type="ORF">ACOF00016_LOCUS251</name>
</gene>
<dbReference type="Gene3D" id="2.20.70.10">
    <property type="match status" value="1"/>
</dbReference>
<protein>
    <recommendedName>
        <fullName evidence="2">WW domain-containing protein</fullName>
    </recommendedName>
</protein>
<evidence type="ECO:0000259" key="2">
    <source>
        <dbReference type="PROSITE" id="PS50020"/>
    </source>
</evidence>
<dbReference type="EMBL" id="HBIM01000284">
    <property type="protein sequence ID" value="CAE0401940.1"/>
    <property type="molecule type" value="Transcribed_RNA"/>
</dbReference>
<feature type="compositionally biased region" description="Polar residues" evidence="1">
    <location>
        <begin position="32"/>
        <end position="49"/>
    </location>
</feature>
<feature type="region of interest" description="Disordered" evidence="1">
    <location>
        <begin position="409"/>
        <end position="430"/>
    </location>
</feature>
<dbReference type="SUPFAM" id="SSF51045">
    <property type="entry name" value="WW domain"/>
    <property type="match status" value="1"/>
</dbReference>
<proteinExistence type="predicted"/>
<dbReference type="PROSITE" id="PS50020">
    <property type="entry name" value="WW_DOMAIN_2"/>
    <property type="match status" value="1"/>
</dbReference>
<name>A0A7S3P2I7_9STRA</name>
<feature type="region of interest" description="Disordered" evidence="1">
    <location>
        <begin position="20"/>
        <end position="87"/>
    </location>
</feature>
<dbReference type="SMART" id="SM00456">
    <property type="entry name" value="WW"/>
    <property type="match status" value="1"/>
</dbReference>
<dbReference type="Pfam" id="PF00397">
    <property type="entry name" value="WW"/>
    <property type="match status" value="1"/>
</dbReference>
<organism evidence="3">
    <name type="scientific">Amphora coffeiformis</name>
    <dbReference type="NCBI Taxonomy" id="265554"/>
    <lineage>
        <taxon>Eukaryota</taxon>
        <taxon>Sar</taxon>
        <taxon>Stramenopiles</taxon>
        <taxon>Ochrophyta</taxon>
        <taxon>Bacillariophyta</taxon>
        <taxon>Bacillariophyceae</taxon>
        <taxon>Bacillariophycidae</taxon>
        <taxon>Thalassiophysales</taxon>
        <taxon>Catenulaceae</taxon>
        <taxon>Amphora</taxon>
    </lineage>
</organism>
<sequence length="430" mass="47734">MNNHNSGAGAPACGLVWNTSSGPFANRHNPEASLTSSAGVTASEESGSLNEIPEQRELAPSREASTDARNPPIDSTDPLTTDEFTGIDSPPIDLSNGWYQYIDPKTRRPYYYNATLNVTTWDRPLMEKRVTFLALQNPRARVGKKPYLRTIGGEGGVLDTLRKSGHPDALERARRVTDRTLAWFIDYRAERLRLNHGTMRPVDDAGLTAICKMLSIDAAFTEDAKLKILGNKGSAGIAQMGLKEWWKLGDAMYKVTNRYVHGGERNNLMNTKYKQDQEMEPCEFSIGSHVQMGRKGILKKKKDSSKIYSEGTPFLKQLLKKQVAALKKIPTLPDGSFELNVMKKVTNELSRKSLGKAKAIGIGLMHHLAIETHNSTGLITSQPTAVTQLAETQQTLTARNRLIRLLRNRLSRRSRYSSQNNGSGNANRDP</sequence>